<evidence type="ECO:0000256" key="12">
    <source>
        <dbReference type="ARBA" id="ARBA00022833"/>
    </source>
</evidence>
<dbReference type="PIRSF" id="PIRSF003669">
    <property type="entry name" value="Aden_E1A"/>
    <property type="match status" value="1"/>
</dbReference>
<evidence type="ECO:0000256" key="15">
    <source>
        <dbReference type="ARBA" id="ARBA00023159"/>
    </source>
</evidence>
<keyword evidence="9" id="KW-0479">Metal-binding</keyword>
<accession>A0A7L4WIZ0</accession>
<name>A0A7L4WIZ0_9ADEN</name>
<evidence type="ECO:0000256" key="9">
    <source>
        <dbReference type="ARBA" id="ARBA00022723"/>
    </source>
</evidence>
<dbReference type="Pfam" id="PF02703">
    <property type="entry name" value="Adeno_E1A"/>
    <property type="match status" value="1"/>
</dbReference>
<dbReference type="GO" id="GO:0046872">
    <property type="term" value="F:metal ion binding"/>
    <property type="evidence" value="ECO:0007669"/>
    <property type="project" value="UniProtKB-UniRule"/>
</dbReference>
<keyword evidence="5" id="KW-0244">Early protein</keyword>
<evidence type="ECO:0000256" key="19">
    <source>
        <dbReference type="ARBA" id="ARBA00023309"/>
    </source>
</evidence>
<evidence type="ECO:0000256" key="21">
    <source>
        <dbReference type="SAM" id="MobiDB-lite"/>
    </source>
</evidence>
<keyword evidence="7 20" id="KW-0945">Host-virus interaction</keyword>
<evidence type="ECO:0000256" key="13">
    <source>
        <dbReference type="ARBA" id="ARBA00022961"/>
    </source>
</evidence>
<evidence type="ECO:0000256" key="5">
    <source>
        <dbReference type="ARBA" id="ARBA00022518"/>
    </source>
</evidence>
<keyword evidence="6" id="KW-1048">Host nucleus</keyword>
<evidence type="ECO:0000256" key="3">
    <source>
        <dbReference type="ARBA" id="ARBA00019274"/>
    </source>
</evidence>
<proteinExistence type="inferred from homology"/>
<evidence type="ECO:0000256" key="8">
    <source>
        <dbReference type="ARBA" id="ARBA00022632"/>
    </source>
</evidence>
<evidence type="ECO:0000256" key="16">
    <source>
        <dbReference type="ARBA" id="ARBA00023163"/>
    </source>
</evidence>
<keyword evidence="15 20" id="KW-0010">Activator</keyword>
<organism evidence="22">
    <name type="scientific">Human mastadenovirus C</name>
    <dbReference type="NCBI Taxonomy" id="129951"/>
    <lineage>
        <taxon>Viruses</taxon>
        <taxon>Varidnaviria</taxon>
        <taxon>Bamfordvirae</taxon>
        <taxon>Preplasmiviricota</taxon>
        <taxon>Polisuviricotina</taxon>
        <taxon>Pharingeaviricetes</taxon>
        <taxon>Rowavirales</taxon>
        <taxon>Adenoviridae</taxon>
        <taxon>Mastadenovirus</taxon>
        <taxon>Mastadenovirus caesari</taxon>
    </lineage>
</organism>
<evidence type="ECO:0000256" key="10">
    <source>
        <dbReference type="ARBA" id="ARBA00022771"/>
    </source>
</evidence>
<evidence type="ECO:0000256" key="4">
    <source>
        <dbReference type="ARBA" id="ARBA00022504"/>
    </source>
</evidence>
<comment type="similarity">
    <text evidence="2 20">Belongs to the adenoviridae E1A protein family.</text>
</comment>
<keyword evidence="13" id="KW-1105">Inhibition of host STAT1 by virus</keyword>
<evidence type="ECO:0000256" key="2">
    <source>
        <dbReference type="ARBA" id="ARBA00007334"/>
    </source>
</evidence>
<dbReference type="InterPro" id="IPR014410">
    <property type="entry name" value="Aden_E1A"/>
</dbReference>
<evidence type="ECO:0000256" key="14">
    <source>
        <dbReference type="ARBA" id="ARBA00023015"/>
    </source>
</evidence>
<keyword evidence="16 20" id="KW-0804">Transcription</keyword>
<feature type="region of interest" description="Disordered" evidence="21">
    <location>
        <begin position="187"/>
        <end position="206"/>
    </location>
</feature>
<keyword evidence="8" id="KW-1090">Inhibition of host innate immune response by virus</keyword>
<comment type="subcellular location">
    <subcellularLocation>
        <location evidence="1">Host nucleus</location>
    </subcellularLocation>
</comment>
<evidence type="ECO:0000256" key="6">
    <source>
        <dbReference type="ARBA" id="ARBA00022562"/>
    </source>
</evidence>
<dbReference type="GO" id="GO:0006355">
    <property type="term" value="P:regulation of DNA-templated transcription"/>
    <property type="evidence" value="ECO:0007669"/>
    <property type="project" value="InterPro"/>
</dbReference>
<keyword evidence="11" id="KW-1114">Inhibition of host interferon signaling pathway by virus</keyword>
<keyword evidence="4" id="KW-1121">Modulation of host cell cycle by virus</keyword>
<evidence type="ECO:0000256" key="11">
    <source>
        <dbReference type="ARBA" id="ARBA00022830"/>
    </source>
</evidence>
<keyword evidence="19" id="KW-1078">G1/S host cell cycle checkpoint dysregulation by virus</keyword>
<evidence type="ECO:0000256" key="7">
    <source>
        <dbReference type="ARBA" id="ARBA00022581"/>
    </source>
</evidence>
<protein>
    <recommendedName>
        <fullName evidence="3 20">Early E1A protein</fullName>
    </recommendedName>
</protein>
<reference evidence="22" key="1">
    <citation type="submission" date="2018-10" db="EMBL/GenBank/DDBJ databases">
        <title>Molecular Evolution and Recombination Characteristics of Species C Human Adenovirus circulating in the Mainland of China.</title>
        <authorList>
            <person name="Mao N."/>
            <person name="Zhu Z."/>
            <person name="Rivailler P."/>
            <person name="Xu W."/>
        </authorList>
    </citation>
    <scope>NUCLEOTIDE SEQUENCE</scope>
    <source>
        <strain evidence="22">Human/Shanxi-CHN/160/2001</strain>
    </source>
</reference>
<evidence type="ECO:0000256" key="18">
    <source>
        <dbReference type="ARBA" id="ARBA00023280"/>
    </source>
</evidence>
<keyword evidence="12" id="KW-0862">Zinc</keyword>
<comment type="function">
    <text evidence="20">Plays a role in viral genome replication by driving entry of quiescent cells into the cell cycle.</text>
</comment>
<gene>
    <name evidence="22" type="primary">E1A</name>
</gene>
<feature type="compositionally biased region" description="Polar residues" evidence="21">
    <location>
        <begin position="217"/>
        <end position="235"/>
    </location>
</feature>
<evidence type="ECO:0000256" key="20">
    <source>
        <dbReference type="PIRNR" id="PIRNR003669"/>
    </source>
</evidence>
<evidence type="ECO:0000256" key="17">
    <source>
        <dbReference type="ARBA" id="ARBA00023258"/>
    </source>
</evidence>
<dbReference type="GO" id="GO:0039645">
    <property type="term" value="P:symbiont-mediated perturbation of host cell cycle G1/S transition checkpoint"/>
    <property type="evidence" value="ECO:0007669"/>
    <property type="project" value="UniProtKB-UniRule"/>
</dbReference>
<keyword evidence="17" id="KW-0922">Interferon antiviral system evasion</keyword>
<feature type="region of interest" description="Disordered" evidence="21">
    <location>
        <begin position="83"/>
        <end position="106"/>
    </location>
</feature>
<feature type="compositionally biased region" description="Pro residues" evidence="21">
    <location>
        <begin position="84"/>
        <end position="93"/>
    </location>
</feature>
<feature type="region of interest" description="Disordered" evidence="21">
    <location>
        <begin position="213"/>
        <end position="243"/>
    </location>
</feature>
<evidence type="ECO:0000313" key="22">
    <source>
        <dbReference type="EMBL" id="QDO15341.1"/>
    </source>
</evidence>
<keyword evidence="14 20" id="KW-0805">Transcription regulation</keyword>
<keyword evidence="10" id="KW-0863">Zinc-finger</keyword>
<evidence type="ECO:0000256" key="1">
    <source>
        <dbReference type="ARBA" id="ARBA00004147"/>
    </source>
</evidence>
<keyword evidence="18 20" id="KW-0899">Viral immunoevasion</keyword>
<dbReference type="EMBL" id="MK041230">
    <property type="protein sequence ID" value="QDO15341.1"/>
    <property type="molecule type" value="Genomic_DNA"/>
</dbReference>
<sequence length="287" mass="31701">MRHIICHGGVITEEMAASLLEQLIEEVLADNLPPPSHFEPPTLHELYDLDVTAPEDPNEEAVSQIFPESVMLAVQEGIDLFTFPPAPGSPEPPHLSRQPEQSEQRALGPVSMPNFVPEVIDLTCHEAGFPPSDDEDEEGEEFVLDYVEHPGHGCRSCHYHRRNTGDPDIMCSLCYMRTCGMFVYSPVSEPEPEPEPEPARPTRRPKMVPAILRRPTSPVSRECNSSTDSCDSGPSNTPPEIHPAVPLCPIKPVAVRVGGRRQAVECIEDLLNESGQPLDLSCKRPRP</sequence>